<dbReference type="EMBL" id="SETE01000001">
    <property type="protein sequence ID" value="RYM35922.1"/>
    <property type="molecule type" value="Genomic_DNA"/>
</dbReference>
<evidence type="ECO:0000313" key="2">
    <source>
        <dbReference type="EMBL" id="RYM35922.1"/>
    </source>
</evidence>
<feature type="transmembrane region" description="Helical" evidence="1">
    <location>
        <begin position="149"/>
        <end position="168"/>
    </location>
</feature>
<evidence type="ECO:0000256" key="1">
    <source>
        <dbReference type="SAM" id="Phobius"/>
    </source>
</evidence>
<comment type="caution">
    <text evidence="2">The sequence shown here is derived from an EMBL/GenBank/DDBJ whole genome shotgun (WGS) entry which is preliminary data.</text>
</comment>
<feature type="transmembrane region" description="Helical" evidence="1">
    <location>
        <begin position="119"/>
        <end position="142"/>
    </location>
</feature>
<gene>
    <name evidence="2" type="ORF">ERX46_02710</name>
</gene>
<feature type="transmembrane region" description="Helical" evidence="1">
    <location>
        <begin position="250"/>
        <end position="269"/>
    </location>
</feature>
<dbReference type="RefSeq" id="WP_130092288.1">
    <property type="nucleotide sequence ID" value="NZ_SETE01000001.1"/>
</dbReference>
<reference evidence="2 3" key="1">
    <citation type="submission" date="2019-02" db="EMBL/GenBank/DDBJ databases">
        <title>Genome sequence of the sea-ice species Brumimicrobium glaciale.</title>
        <authorList>
            <person name="Bowman J.P."/>
        </authorList>
    </citation>
    <scope>NUCLEOTIDE SEQUENCE [LARGE SCALE GENOMIC DNA]</scope>
    <source>
        <strain evidence="2 3">IC156</strain>
    </source>
</reference>
<feature type="transmembrane region" description="Helical" evidence="1">
    <location>
        <begin position="174"/>
        <end position="191"/>
    </location>
</feature>
<dbReference type="AlphaFoldDB" id="A0A4Q4KSI5"/>
<dbReference type="OrthoDB" id="136762at2"/>
<feature type="transmembrane region" description="Helical" evidence="1">
    <location>
        <begin position="360"/>
        <end position="379"/>
    </location>
</feature>
<keyword evidence="3" id="KW-1185">Reference proteome</keyword>
<dbReference type="Proteomes" id="UP000293952">
    <property type="component" value="Unassembled WGS sequence"/>
</dbReference>
<feature type="transmembrane region" description="Helical" evidence="1">
    <location>
        <begin position="82"/>
        <end position="99"/>
    </location>
</feature>
<name>A0A4Q4KSI5_9FLAO</name>
<accession>A0A4Q4KSI5</accession>
<feature type="transmembrane region" description="Helical" evidence="1">
    <location>
        <begin position="203"/>
        <end position="230"/>
    </location>
</feature>
<protein>
    <submittedName>
        <fullName evidence="2">Uncharacterized protein</fullName>
    </submittedName>
</protein>
<sequence length="513" mass="60069">MTKQTFKKYGSVAVLALMSLILLWQNIENAPWEKQRIIRSDVSIYYTYLPATIINNDPFFELKDTLNSGKYRVRTSEIGRNSVKMSMGVAFMDLPFFYVGHLYALSSDKYEADGYSEPYHLAISISSAFYTIMGFIFLWLVLKRTFTELASLLTVILIVFGTNLYLYSVYETGMSHPITFFLLSALLYLVQNWLNRKGIWKSFLIGILLGLIVLVRPINILFILPIIILLKNRDISWIAYFKTLFLPFSYIIPVLLGGILIILPQLIFWKFQTGSILSYSYGKEGFFWLNPHVWEGLFSFRKGWFIYTPLMFFALFGMVRLFKIQRMYFWAIIIFLPIFFYVTFSWWCWWYGGSFGARTLIDILPFMAIPLAALLDWMLGSKWRYALLLIPFLLMRVNLFQSWQYGKGIIHFDSMTWEGYKTIFFKDYTPNHYWGLLQEPDYSGAVNNGVEKELYPVVSSDPQSPVYEKSIQNTIKYLKSDEGWMKSVRERAENNNISIDSSLRVTAIWVLEQ</sequence>
<feature type="transmembrane region" description="Helical" evidence="1">
    <location>
        <begin position="385"/>
        <end position="405"/>
    </location>
</feature>
<organism evidence="2 3">
    <name type="scientific">Brumimicrobium glaciale</name>
    <dbReference type="NCBI Taxonomy" id="200475"/>
    <lineage>
        <taxon>Bacteria</taxon>
        <taxon>Pseudomonadati</taxon>
        <taxon>Bacteroidota</taxon>
        <taxon>Flavobacteriia</taxon>
        <taxon>Flavobacteriales</taxon>
        <taxon>Crocinitomicaceae</taxon>
        <taxon>Brumimicrobium</taxon>
    </lineage>
</organism>
<feature type="transmembrane region" description="Helical" evidence="1">
    <location>
        <begin position="304"/>
        <end position="322"/>
    </location>
</feature>
<proteinExistence type="predicted"/>
<keyword evidence="1" id="KW-0812">Transmembrane</keyword>
<keyword evidence="1" id="KW-1133">Transmembrane helix</keyword>
<keyword evidence="1" id="KW-0472">Membrane</keyword>
<evidence type="ECO:0000313" key="3">
    <source>
        <dbReference type="Proteomes" id="UP000293952"/>
    </source>
</evidence>
<feature type="transmembrane region" description="Helical" evidence="1">
    <location>
        <begin position="328"/>
        <end position="348"/>
    </location>
</feature>